<evidence type="ECO:0000313" key="1">
    <source>
        <dbReference type="EMBL" id="ORZ38670.1"/>
    </source>
</evidence>
<organism evidence="1 2">
    <name type="scientific">Catenaria anguillulae PL171</name>
    <dbReference type="NCBI Taxonomy" id="765915"/>
    <lineage>
        <taxon>Eukaryota</taxon>
        <taxon>Fungi</taxon>
        <taxon>Fungi incertae sedis</taxon>
        <taxon>Blastocladiomycota</taxon>
        <taxon>Blastocladiomycetes</taxon>
        <taxon>Blastocladiales</taxon>
        <taxon>Catenariaceae</taxon>
        <taxon>Catenaria</taxon>
    </lineage>
</organism>
<name>A0A1Y2HVP9_9FUNG</name>
<sequence length="167" mass="18137">MMHTTRERQKQESHMCLPAGVVVGRGPIKCHGLILLCRPPSHDGLLFLHNRRRLLLLCLCLVLVRHTDPAILHTNGHLTLLTGLLDIVEEARGLVGCGKRQLGTAHLERAALLWPADLHIDHIELSTRPGKIGHGLLGSGFRAQVTNEHVHTTRAGAGASSGLSGRL</sequence>
<accession>A0A1Y2HVP9</accession>
<evidence type="ECO:0000313" key="2">
    <source>
        <dbReference type="Proteomes" id="UP000193411"/>
    </source>
</evidence>
<reference evidence="1 2" key="1">
    <citation type="submission" date="2016-07" db="EMBL/GenBank/DDBJ databases">
        <title>Pervasive Adenine N6-methylation of Active Genes in Fungi.</title>
        <authorList>
            <consortium name="DOE Joint Genome Institute"/>
            <person name="Mondo S.J."/>
            <person name="Dannebaum R.O."/>
            <person name="Kuo R.C."/>
            <person name="Labutti K."/>
            <person name="Haridas S."/>
            <person name="Kuo A."/>
            <person name="Salamov A."/>
            <person name="Ahrendt S.R."/>
            <person name="Lipzen A."/>
            <person name="Sullivan W."/>
            <person name="Andreopoulos W.B."/>
            <person name="Clum A."/>
            <person name="Lindquist E."/>
            <person name="Daum C."/>
            <person name="Ramamoorthy G.K."/>
            <person name="Gryganskyi A."/>
            <person name="Culley D."/>
            <person name="Magnuson J.K."/>
            <person name="James T.Y."/>
            <person name="O'Malley M.A."/>
            <person name="Stajich J.E."/>
            <person name="Spatafora J.W."/>
            <person name="Visel A."/>
            <person name="Grigoriev I.V."/>
        </authorList>
    </citation>
    <scope>NUCLEOTIDE SEQUENCE [LARGE SCALE GENOMIC DNA]</scope>
    <source>
        <strain evidence="1 2">PL171</strain>
    </source>
</reference>
<keyword evidence="2" id="KW-1185">Reference proteome</keyword>
<dbReference type="AlphaFoldDB" id="A0A1Y2HVP9"/>
<protein>
    <submittedName>
        <fullName evidence="1">Uncharacterized protein</fullName>
    </submittedName>
</protein>
<gene>
    <name evidence="1" type="ORF">BCR44DRAFT_1428722</name>
</gene>
<proteinExistence type="predicted"/>
<dbReference type="EMBL" id="MCFL01000008">
    <property type="protein sequence ID" value="ORZ38670.1"/>
    <property type="molecule type" value="Genomic_DNA"/>
</dbReference>
<comment type="caution">
    <text evidence="1">The sequence shown here is derived from an EMBL/GenBank/DDBJ whole genome shotgun (WGS) entry which is preliminary data.</text>
</comment>
<dbReference type="Proteomes" id="UP000193411">
    <property type="component" value="Unassembled WGS sequence"/>
</dbReference>